<sequence>MAEHLNLCAVGKSFVAGTLRVTEDEREQKAFGVAADVPVPELSKGFDKAWRRPDGSVYYVDSSD</sequence>
<dbReference type="EMBL" id="JAVRAA010000005">
    <property type="protein sequence ID" value="MDT0337480.1"/>
    <property type="molecule type" value="Genomic_DNA"/>
</dbReference>
<reference evidence="1" key="1">
    <citation type="submission" date="2023-02" db="EMBL/GenBank/DDBJ databases">
        <title>Description of Herbaspirillum huttiense subsp. nephrolepsisexaltata and Herbaspirillum huttiense subsp. lycopersicon.</title>
        <authorList>
            <person name="Poudel M."/>
            <person name="Sharma A."/>
            <person name="Goss E."/>
            <person name="Tapia J.H."/>
            <person name="Harmon C.M."/>
            <person name="Jones J.B."/>
        </authorList>
    </citation>
    <scope>NUCLEOTIDE SEQUENCE</scope>
    <source>
        <strain evidence="1">NC40101</strain>
    </source>
</reference>
<gene>
    <name evidence="1" type="ORF">RJN63_11620</name>
</gene>
<dbReference type="RefSeq" id="WP_284076949.1">
    <property type="nucleotide sequence ID" value="NZ_JAVLSM010000007.1"/>
</dbReference>
<dbReference type="AlphaFoldDB" id="A0AAE4G952"/>
<accession>A0AAE4G952</accession>
<organism evidence="1">
    <name type="scientific">Herbaspirillum huttiense subsp. nephrolepidis</name>
    <dbReference type="NCBI Taxonomy" id="3075126"/>
    <lineage>
        <taxon>Bacteria</taxon>
        <taxon>Pseudomonadati</taxon>
        <taxon>Pseudomonadota</taxon>
        <taxon>Betaproteobacteria</taxon>
        <taxon>Burkholderiales</taxon>
        <taxon>Oxalobacteraceae</taxon>
        <taxon>Herbaspirillum</taxon>
    </lineage>
</organism>
<evidence type="ECO:0000313" key="1">
    <source>
        <dbReference type="EMBL" id="MDT0337480.1"/>
    </source>
</evidence>
<protein>
    <submittedName>
        <fullName evidence="1">Uncharacterized protein</fullName>
    </submittedName>
</protein>
<proteinExistence type="predicted"/>
<name>A0AAE4G952_9BURK</name>
<comment type="caution">
    <text evidence="1">The sequence shown here is derived from an EMBL/GenBank/DDBJ whole genome shotgun (WGS) entry which is preliminary data.</text>
</comment>